<keyword evidence="3" id="KW-1185">Reference proteome</keyword>
<dbReference type="Proteomes" id="UP001590950">
    <property type="component" value="Unassembled WGS sequence"/>
</dbReference>
<name>A0ABR4A6K4_9LECA</name>
<proteinExistence type="predicted"/>
<keyword evidence="1" id="KW-0732">Signal</keyword>
<dbReference type="EMBL" id="JBEFKJ010000017">
    <property type="protein sequence ID" value="KAL2041450.1"/>
    <property type="molecule type" value="Genomic_DNA"/>
</dbReference>
<feature type="chain" id="PRO_5047365027" evidence="1">
    <location>
        <begin position="26"/>
        <end position="174"/>
    </location>
</feature>
<evidence type="ECO:0000256" key="1">
    <source>
        <dbReference type="SAM" id="SignalP"/>
    </source>
</evidence>
<comment type="caution">
    <text evidence="2">The sequence shown here is derived from an EMBL/GenBank/DDBJ whole genome shotgun (WGS) entry which is preliminary data.</text>
</comment>
<feature type="signal peptide" evidence="1">
    <location>
        <begin position="1"/>
        <end position="25"/>
    </location>
</feature>
<reference evidence="2 3" key="1">
    <citation type="submission" date="2024-09" db="EMBL/GenBank/DDBJ databases">
        <title>Rethinking Asexuality: The Enigmatic Case of Functional Sexual Genes in Lepraria (Stereocaulaceae).</title>
        <authorList>
            <person name="Doellman M."/>
            <person name="Sun Y."/>
            <person name="Barcenas-Pena A."/>
            <person name="Lumbsch H.T."/>
            <person name="Grewe F."/>
        </authorList>
    </citation>
    <scope>NUCLEOTIDE SEQUENCE [LARGE SCALE GENOMIC DNA]</scope>
    <source>
        <strain evidence="2 3">Mercado 3170</strain>
    </source>
</reference>
<evidence type="ECO:0000313" key="3">
    <source>
        <dbReference type="Proteomes" id="UP001590950"/>
    </source>
</evidence>
<protein>
    <submittedName>
        <fullName evidence="2">Uncharacterized protein</fullName>
    </submittedName>
</protein>
<evidence type="ECO:0000313" key="2">
    <source>
        <dbReference type="EMBL" id="KAL2041450.1"/>
    </source>
</evidence>
<gene>
    <name evidence="2" type="ORF">N7G274_005832</name>
</gene>
<sequence length="174" mass="19185">MACFTMGSLSSFVLTLLYFLGLSFSAATGPFASNVLIKPEDFQYRDRTRDTNITGSLLEDVQTKILCMAYALYPRNIDLAIQTSNNRDVTYKYPISLTQYSLRVFDCNVAIVSSIPGKAFTNGIAMIHCEIDQGRESLIRSPSPPRRLLYTSTGMLAASSINAPITTCSLSGRR</sequence>
<organism evidence="2 3">
    <name type="scientific">Stereocaulon virgatum</name>
    <dbReference type="NCBI Taxonomy" id="373712"/>
    <lineage>
        <taxon>Eukaryota</taxon>
        <taxon>Fungi</taxon>
        <taxon>Dikarya</taxon>
        <taxon>Ascomycota</taxon>
        <taxon>Pezizomycotina</taxon>
        <taxon>Lecanoromycetes</taxon>
        <taxon>OSLEUM clade</taxon>
        <taxon>Lecanoromycetidae</taxon>
        <taxon>Lecanorales</taxon>
        <taxon>Lecanorineae</taxon>
        <taxon>Stereocaulaceae</taxon>
        <taxon>Stereocaulon</taxon>
    </lineage>
</organism>
<accession>A0ABR4A6K4</accession>